<dbReference type="EMBL" id="JAUTAL010000001">
    <property type="protein sequence ID" value="MDQ1095487.1"/>
    <property type="molecule type" value="Genomic_DNA"/>
</dbReference>
<evidence type="ECO:0008006" key="4">
    <source>
        <dbReference type="Google" id="ProtNLM"/>
    </source>
</evidence>
<keyword evidence="3" id="KW-1185">Reference proteome</keyword>
<gene>
    <name evidence="2" type="ORF">QE404_000634</name>
</gene>
<keyword evidence="1" id="KW-0732">Signal</keyword>
<dbReference type="Proteomes" id="UP001225072">
    <property type="component" value="Unassembled WGS sequence"/>
</dbReference>
<name>A0ABU0TEK0_9FLAO</name>
<sequence>MRKIILFSAIIFAGSISAKNNMSNHSVSEEANQQIFSLTRYLVTIKTVCGTMYQTVFDSESDSDDCLYNEWEMYNNRDCGHTSYENPIT</sequence>
<protein>
    <recommendedName>
        <fullName evidence="4">NVEALA protein</fullName>
    </recommendedName>
</protein>
<accession>A0ABU0TEK0</accession>
<evidence type="ECO:0000313" key="3">
    <source>
        <dbReference type="Proteomes" id="UP001225072"/>
    </source>
</evidence>
<feature type="signal peptide" evidence="1">
    <location>
        <begin position="1"/>
        <end position="18"/>
    </location>
</feature>
<reference evidence="2 3" key="1">
    <citation type="submission" date="2023-07" db="EMBL/GenBank/DDBJ databases">
        <title>Functional and genomic diversity of the sorghum phyllosphere microbiome.</title>
        <authorList>
            <person name="Shade A."/>
        </authorList>
    </citation>
    <scope>NUCLEOTIDE SEQUENCE [LARGE SCALE GENOMIC DNA]</scope>
    <source>
        <strain evidence="2 3">SORGH_AS_1064</strain>
    </source>
</reference>
<comment type="caution">
    <text evidence="2">The sequence shown here is derived from an EMBL/GenBank/DDBJ whole genome shotgun (WGS) entry which is preliminary data.</text>
</comment>
<organism evidence="2 3">
    <name type="scientific">Chryseobacterium camelliae</name>
    <dbReference type="NCBI Taxonomy" id="1265445"/>
    <lineage>
        <taxon>Bacteria</taxon>
        <taxon>Pseudomonadati</taxon>
        <taxon>Bacteroidota</taxon>
        <taxon>Flavobacteriia</taxon>
        <taxon>Flavobacteriales</taxon>
        <taxon>Weeksellaceae</taxon>
        <taxon>Chryseobacterium group</taxon>
        <taxon>Chryseobacterium</taxon>
    </lineage>
</organism>
<feature type="chain" id="PRO_5046706632" description="NVEALA protein" evidence="1">
    <location>
        <begin position="19"/>
        <end position="89"/>
    </location>
</feature>
<evidence type="ECO:0000256" key="1">
    <source>
        <dbReference type="SAM" id="SignalP"/>
    </source>
</evidence>
<proteinExistence type="predicted"/>
<evidence type="ECO:0000313" key="2">
    <source>
        <dbReference type="EMBL" id="MDQ1095487.1"/>
    </source>
</evidence>
<dbReference type="RefSeq" id="WP_307446352.1">
    <property type="nucleotide sequence ID" value="NZ_JAUTAL010000001.1"/>
</dbReference>